<reference evidence="1 2" key="1">
    <citation type="submission" date="2012-10" db="EMBL/GenBank/DDBJ databases">
        <authorList>
            <person name="Harkins D.M."/>
            <person name="Durkin A.S."/>
            <person name="Brinkac L.M."/>
            <person name="Selengut J.D."/>
            <person name="Sanka R."/>
            <person name="DePew J."/>
            <person name="Purushe J."/>
            <person name="Peacock S.J."/>
            <person name="Thaipadungpanit J."/>
            <person name="Wuthiekanun V.W."/>
            <person name="Day N.P."/>
            <person name="Vinetz J.M."/>
            <person name="Sutton G.G."/>
            <person name="Nelson W.C."/>
            <person name="Fouts D.E."/>
        </authorList>
    </citation>
    <scope>NUCLEOTIDE SEQUENCE [LARGE SCALE GENOMIC DNA]</scope>
    <source>
        <strain evidence="1 2">H1</strain>
    </source>
</reference>
<comment type="caution">
    <text evidence="1">The sequence shown here is derived from an EMBL/GenBank/DDBJ whole genome shotgun (WGS) entry which is preliminary data.</text>
</comment>
<name>A0A0E2AYE9_9LEPT</name>
<proteinExistence type="predicted"/>
<accession>A0A0E2AYE9</accession>
<evidence type="ECO:0000313" key="1">
    <source>
        <dbReference type="EMBL" id="EKO13960.1"/>
    </source>
</evidence>
<dbReference type="AlphaFoldDB" id="A0A0E2AYE9"/>
<dbReference type="EMBL" id="AHMY02000066">
    <property type="protein sequence ID" value="EKO13960.1"/>
    <property type="molecule type" value="Genomic_DNA"/>
</dbReference>
<dbReference type="Proteomes" id="UP000006253">
    <property type="component" value="Unassembled WGS sequence"/>
</dbReference>
<evidence type="ECO:0000313" key="2">
    <source>
        <dbReference type="Proteomes" id="UP000006253"/>
    </source>
</evidence>
<sequence>MRKNKFKKLVYNHLRFENSSESFLDTFIYFHYIEMVD</sequence>
<organism evidence="1 2">
    <name type="scientific">Leptospira kirschneri str. H1</name>
    <dbReference type="NCBI Taxonomy" id="1049966"/>
    <lineage>
        <taxon>Bacteria</taxon>
        <taxon>Pseudomonadati</taxon>
        <taxon>Spirochaetota</taxon>
        <taxon>Spirochaetia</taxon>
        <taxon>Leptospirales</taxon>
        <taxon>Leptospiraceae</taxon>
        <taxon>Leptospira</taxon>
    </lineage>
</organism>
<protein>
    <submittedName>
        <fullName evidence="1">Uncharacterized protein</fullName>
    </submittedName>
</protein>
<gene>
    <name evidence="1" type="ORF">LEP1GSC081_0304</name>
</gene>